<evidence type="ECO:0000256" key="4">
    <source>
        <dbReference type="SAM" id="MobiDB-lite"/>
    </source>
</evidence>
<accession>A0A3N4IGB2</accession>
<gene>
    <name evidence="6" type="ORF">BJ508DRAFT_307148</name>
</gene>
<dbReference type="PANTHER" id="PTHR10720">
    <property type="entry name" value="HEME OXYGENASE"/>
    <property type="match status" value="1"/>
</dbReference>
<dbReference type="InterPro" id="IPR016053">
    <property type="entry name" value="Haem_Oase-like"/>
</dbReference>
<dbReference type="CDD" id="cd19165">
    <property type="entry name" value="HemeO"/>
    <property type="match status" value="1"/>
</dbReference>
<keyword evidence="1" id="KW-0349">Heme</keyword>
<dbReference type="AlphaFoldDB" id="A0A3N4IGB2"/>
<evidence type="ECO:0000256" key="2">
    <source>
        <dbReference type="ARBA" id="ARBA00022723"/>
    </source>
</evidence>
<protein>
    <submittedName>
        <fullName evidence="6">Heme oxygenase-like protein</fullName>
    </submittedName>
</protein>
<keyword evidence="2" id="KW-0479">Metal-binding</keyword>
<keyword evidence="7" id="KW-1185">Reference proteome</keyword>
<name>A0A3N4IGB2_ASCIM</name>
<keyword evidence="5" id="KW-1133">Transmembrane helix</keyword>
<evidence type="ECO:0000256" key="3">
    <source>
        <dbReference type="ARBA" id="ARBA00023004"/>
    </source>
</evidence>
<evidence type="ECO:0000313" key="7">
    <source>
        <dbReference type="Proteomes" id="UP000275078"/>
    </source>
</evidence>
<dbReference type="Gene3D" id="1.20.910.10">
    <property type="entry name" value="Heme oxygenase-like"/>
    <property type="match status" value="1"/>
</dbReference>
<dbReference type="InterPro" id="IPR016084">
    <property type="entry name" value="Haem_Oase-like_multi-hlx"/>
</dbReference>
<keyword evidence="5" id="KW-0472">Membrane</keyword>
<evidence type="ECO:0000256" key="5">
    <source>
        <dbReference type="SAM" id="Phobius"/>
    </source>
</evidence>
<dbReference type="GO" id="GO:0046872">
    <property type="term" value="F:metal ion binding"/>
    <property type="evidence" value="ECO:0007669"/>
    <property type="project" value="UniProtKB-KW"/>
</dbReference>
<dbReference type="GO" id="GO:0006788">
    <property type="term" value="P:heme oxidation"/>
    <property type="evidence" value="ECO:0007669"/>
    <property type="project" value="InterPro"/>
</dbReference>
<dbReference type="Proteomes" id="UP000275078">
    <property type="component" value="Unassembled WGS sequence"/>
</dbReference>
<evidence type="ECO:0000256" key="1">
    <source>
        <dbReference type="ARBA" id="ARBA00022617"/>
    </source>
</evidence>
<dbReference type="EMBL" id="ML119685">
    <property type="protein sequence ID" value="RPA80704.1"/>
    <property type="molecule type" value="Genomic_DNA"/>
</dbReference>
<dbReference type="Pfam" id="PF01126">
    <property type="entry name" value="Heme_oxygenase"/>
    <property type="match status" value="1"/>
</dbReference>
<dbReference type="InterPro" id="IPR002051">
    <property type="entry name" value="Haem_Oase"/>
</dbReference>
<dbReference type="OrthoDB" id="652091at2759"/>
<dbReference type="PANTHER" id="PTHR10720:SF0">
    <property type="entry name" value="HEME OXYGENASE"/>
    <property type="match status" value="1"/>
</dbReference>
<proteinExistence type="predicted"/>
<sequence length="297" mass="34025">MSPGHAHVKMPNDDLPVDGPSRLSADINRATRDVHNVLNHLIMTRLPLGLLQPTLYREGVLSIFYIFRTFESAWQSHLSNPDLDPRLRQILTRTYIPAMQRTRAILADVAYYYSLPLDLAEKTYLPLSHQPSLPTRQSIVNHIEKVTREKPHVLLSYGHVMYMALFAGGRILKLRILDNDIFFPGTPKDKETRQRMGVNMFSFEGRRTKEEEEEIRIAWKAGMGDAENLLTKEEWNDCCEEGAQVFRLMESMIYELDTIKAPVAYAVIAKYAVGALLAILMAYALIFKYLPILIAQF</sequence>
<reference evidence="6 7" key="1">
    <citation type="journal article" date="2018" name="Nat. Ecol. Evol.">
        <title>Pezizomycetes genomes reveal the molecular basis of ectomycorrhizal truffle lifestyle.</title>
        <authorList>
            <person name="Murat C."/>
            <person name="Payen T."/>
            <person name="Noel B."/>
            <person name="Kuo A."/>
            <person name="Morin E."/>
            <person name="Chen J."/>
            <person name="Kohler A."/>
            <person name="Krizsan K."/>
            <person name="Balestrini R."/>
            <person name="Da Silva C."/>
            <person name="Montanini B."/>
            <person name="Hainaut M."/>
            <person name="Levati E."/>
            <person name="Barry K.W."/>
            <person name="Belfiori B."/>
            <person name="Cichocki N."/>
            <person name="Clum A."/>
            <person name="Dockter R.B."/>
            <person name="Fauchery L."/>
            <person name="Guy J."/>
            <person name="Iotti M."/>
            <person name="Le Tacon F."/>
            <person name="Lindquist E.A."/>
            <person name="Lipzen A."/>
            <person name="Malagnac F."/>
            <person name="Mello A."/>
            <person name="Molinier V."/>
            <person name="Miyauchi S."/>
            <person name="Poulain J."/>
            <person name="Riccioni C."/>
            <person name="Rubini A."/>
            <person name="Sitrit Y."/>
            <person name="Splivallo R."/>
            <person name="Traeger S."/>
            <person name="Wang M."/>
            <person name="Zifcakova L."/>
            <person name="Wipf D."/>
            <person name="Zambonelli A."/>
            <person name="Paolocci F."/>
            <person name="Nowrousian M."/>
            <person name="Ottonello S."/>
            <person name="Baldrian P."/>
            <person name="Spatafora J.W."/>
            <person name="Henrissat B."/>
            <person name="Nagy L.G."/>
            <person name="Aury J.M."/>
            <person name="Wincker P."/>
            <person name="Grigoriev I.V."/>
            <person name="Bonfante P."/>
            <person name="Martin F.M."/>
        </authorList>
    </citation>
    <scope>NUCLEOTIDE SEQUENCE [LARGE SCALE GENOMIC DNA]</scope>
    <source>
        <strain evidence="6 7">RN42</strain>
    </source>
</reference>
<keyword evidence="3" id="KW-0408">Iron</keyword>
<evidence type="ECO:0000313" key="6">
    <source>
        <dbReference type="EMBL" id="RPA80704.1"/>
    </source>
</evidence>
<dbReference type="GO" id="GO:0004392">
    <property type="term" value="F:heme oxygenase (decyclizing) activity"/>
    <property type="evidence" value="ECO:0007669"/>
    <property type="project" value="InterPro"/>
</dbReference>
<feature type="region of interest" description="Disordered" evidence="4">
    <location>
        <begin position="1"/>
        <end position="22"/>
    </location>
</feature>
<feature type="transmembrane region" description="Helical" evidence="5">
    <location>
        <begin position="263"/>
        <end position="287"/>
    </location>
</feature>
<dbReference type="STRING" id="1160509.A0A3N4IGB2"/>
<organism evidence="6 7">
    <name type="scientific">Ascobolus immersus RN42</name>
    <dbReference type="NCBI Taxonomy" id="1160509"/>
    <lineage>
        <taxon>Eukaryota</taxon>
        <taxon>Fungi</taxon>
        <taxon>Dikarya</taxon>
        <taxon>Ascomycota</taxon>
        <taxon>Pezizomycotina</taxon>
        <taxon>Pezizomycetes</taxon>
        <taxon>Pezizales</taxon>
        <taxon>Ascobolaceae</taxon>
        <taxon>Ascobolus</taxon>
    </lineage>
</organism>
<keyword evidence="5" id="KW-0812">Transmembrane</keyword>
<dbReference type="SUPFAM" id="SSF48613">
    <property type="entry name" value="Heme oxygenase-like"/>
    <property type="match status" value="1"/>
</dbReference>